<evidence type="ECO:0000313" key="1">
    <source>
        <dbReference type="EMBL" id="EXL82528.1"/>
    </source>
</evidence>
<dbReference type="HOGENOM" id="CLU_545177_0_0_1"/>
<dbReference type="Proteomes" id="UP000030676">
    <property type="component" value="Unassembled WGS sequence"/>
</dbReference>
<proteinExistence type="predicted"/>
<accession>X0I137</accession>
<reference evidence="1" key="1">
    <citation type="submission" date="2011-11" db="EMBL/GenBank/DDBJ databases">
        <title>The Genome Sequence of Fusarium oxysporum PHW808.</title>
        <authorList>
            <consortium name="The Broad Institute Genome Sequencing Platform"/>
            <person name="Ma L.-J."/>
            <person name="Gale L.R."/>
            <person name="Schwartz D.C."/>
            <person name="Zhou S."/>
            <person name="Corby-Kistler H."/>
            <person name="Young S.K."/>
            <person name="Zeng Q."/>
            <person name="Gargeya S."/>
            <person name="Fitzgerald M."/>
            <person name="Haas B."/>
            <person name="Abouelleil A."/>
            <person name="Alvarado L."/>
            <person name="Arachchi H.M."/>
            <person name="Berlin A."/>
            <person name="Brown A."/>
            <person name="Chapman S.B."/>
            <person name="Chen Z."/>
            <person name="Dunbar C."/>
            <person name="Freedman E."/>
            <person name="Gearin G."/>
            <person name="Goldberg J."/>
            <person name="Griggs A."/>
            <person name="Gujja S."/>
            <person name="Heiman D."/>
            <person name="Howarth C."/>
            <person name="Larson L."/>
            <person name="Lui A."/>
            <person name="MacDonald P.J.P."/>
            <person name="Montmayeur A."/>
            <person name="Murphy C."/>
            <person name="Neiman D."/>
            <person name="Pearson M."/>
            <person name="Priest M."/>
            <person name="Roberts A."/>
            <person name="Saif S."/>
            <person name="Shea T."/>
            <person name="Shenoy N."/>
            <person name="Sisk P."/>
            <person name="Stolte C."/>
            <person name="Sykes S."/>
            <person name="Wortman J."/>
            <person name="Nusbaum C."/>
            <person name="Birren B."/>
        </authorList>
    </citation>
    <scope>NUCLEOTIDE SEQUENCE [LARGE SCALE GENOMIC DNA]</scope>
    <source>
        <strain evidence="1">54008</strain>
    </source>
</reference>
<organism evidence="1">
    <name type="scientific">Fusarium oxysporum f. sp. conglutinans race 2 54008</name>
    <dbReference type="NCBI Taxonomy" id="1089457"/>
    <lineage>
        <taxon>Eukaryota</taxon>
        <taxon>Fungi</taxon>
        <taxon>Dikarya</taxon>
        <taxon>Ascomycota</taxon>
        <taxon>Pezizomycotina</taxon>
        <taxon>Sordariomycetes</taxon>
        <taxon>Hypocreomycetidae</taxon>
        <taxon>Hypocreales</taxon>
        <taxon>Nectriaceae</taxon>
        <taxon>Fusarium</taxon>
        <taxon>Fusarium oxysporum species complex</taxon>
    </lineage>
</organism>
<protein>
    <submittedName>
        <fullName evidence="1">Uncharacterized protein</fullName>
    </submittedName>
</protein>
<name>X0I137_FUSOX</name>
<dbReference type="OrthoDB" id="5153231at2759"/>
<gene>
    <name evidence="1" type="ORF">FOPG_04732</name>
</gene>
<sequence>MDTSPLTWSDKYFPDGESYTSVSHDKGFHAACVEIVGDNLSAKGFLESCTWNILDRGFHDSFTQPPPSFVALRTGRLKSSLALELMHAISNRFRIEICERVATYCLSDKTPPGCLATSGFWSQLRQAPVNHSYERERHEDFGGRAQFLVKDAEVTSGRQHYLLPPVSWTKRRTRWIKESIAADLRQAINGGLPEEICQYIASFCMRERACLILRELWLDPNRPNCWIKSLFIGRNNSIWAKNMEVEGLRYVRSLSTRRLTQQDALVFKARYRKRGARNRPEACLNIYYSEDHGGIREVIITEDNELPSLNMEPGLSWSISHHQDTLLQFVLRYDDIKLRFLTVAQTLEHDMRYEQRSWGVLPERFDSLPQNGDGRRRCVGQVRLDCLDLPLPVYSNNFWLGLVDMDDIEPEEFYSWHMRITSLYLSEPVPNDNTRYIKIAFSGRLEWAVFGFASAVRHVEGGEPCDEIGQVMAGRKNVLDYASPDIKTFAVPIRGRENRS</sequence>
<reference evidence="1" key="2">
    <citation type="submission" date="2012-05" db="EMBL/GenBank/DDBJ databases">
        <title>The Genome Annotation of Fusarium oxysporum PHW808.</title>
        <authorList>
            <consortium name="The Broad Institute Genomics Platform"/>
            <person name="Ma L.-J."/>
            <person name="Corby-Kistler H."/>
            <person name="Broz K."/>
            <person name="Gale L.R."/>
            <person name="Jonkers W."/>
            <person name="O'Donnell K."/>
            <person name="Ploetz R."/>
            <person name="Steinberg C."/>
            <person name="Schwartz D.C."/>
            <person name="VanEtten H."/>
            <person name="Zhou S."/>
            <person name="Young S.K."/>
            <person name="Zeng Q."/>
            <person name="Gargeya S."/>
            <person name="Fitzgerald M."/>
            <person name="Abouelleil A."/>
            <person name="Alvarado L."/>
            <person name="Chapman S.B."/>
            <person name="Gainer-Dewar J."/>
            <person name="Goldberg J."/>
            <person name="Griggs A."/>
            <person name="Gujja S."/>
            <person name="Hansen M."/>
            <person name="Howarth C."/>
            <person name="Imamovic A."/>
            <person name="Ireland A."/>
            <person name="Larimer J."/>
            <person name="McCowan C."/>
            <person name="Murphy C."/>
            <person name="Pearson M."/>
            <person name="Poon T.W."/>
            <person name="Priest M."/>
            <person name="Roberts A."/>
            <person name="Saif S."/>
            <person name="Shea T."/>
            <person name="Sykes S."/>
            <person name="Wortman J."/>
            <person name="Nusbaum C."/>
            <person name="Birren B."/>
        </authorList>
    </citation>
    <scope>NUCLEOTIDE SEQUENCE</scope>
    <source>
        <strain evidence="1">54008</strain>
    </source>
</reference>
<dbReference type="EMBL" id="JH658819">
    <property type="protein sequence ID" value="EXL82528.1"/>
    <property type="molecule type" value="Genomic_DNA"/>
</dbReference>
<dbReference type="AlphaFoldDB" id="X0I137"/>